<sequence length="180" mass="18852">MTVPTTTADVSVPPPAQPGEPVDPAVLRRTFGSFPSGVVAVCATIDGAPVGMAASSFVTVSLDPPLVAFCVQWTSTTWPRLQGAARLGISVLGAGHNGAARQLASRSRDRFAGLETTTTPDGALFVHEASAWFDCSLREVVPAGDHGIVLLDVRHSTVSPDVEPLVYHASTFRALQRHVA</sequence>
<dbReference type="InterPro" id="IPR012349">
    <property type="entry name" value="Split_barrel_FMN-bd"/>
</dbReference>
<evidence type="ECO:0000259" key="4">
    <source>
        <dbReference type="SMART" id="SM00903"/>
    </source>
</evidence>
<reference evidence="5 6" key="1">
    <citation type="submission" date="2020-08" db="EMBL/GenBank/DDBJ databases">
        <title>A Genomic Blueprint of the Chicken Gut Microbiome.</title>
        <authorList>
            <person name="Gilroy R."/>
            <person name="Ravi A."/>
            <person name="Getino M."/>
            <person name="Pursley I."/>
            <person name="Horton D.L."/>
            <person name="Alikhan N.-F."/>
            <person name="Baker D."/>
            <person name="Gharbi K."/>
            <person name="Hall N."/>
            <person name="Watson M."/>
            <person name="Adriaenssens E.M."/>
            <person name="Foster-Nyarko E."/>
            <person name="Jarju S."/>
            <person name="Secka A."/>
            <person name="Antonio M."/>
            <person name="Oren A."/>
            <person name="Chaudhuri R."/>
            <person name="La Ragione R.M."/>
            <person name="Hildebrand F."/>
            <person name="Pallen M.J."/>
        </authorList>
    </citation>
    <scope>NUCLEOTIDE SEQUENCE [LARGE SCALE GENOMIC DNA]</scope>
    <source>
        <strain evidence="5 6">Sa3CUA2</strain>
    </source>
</reference>
<comment type="similarity">
    <text evidence="1">Belongs to the non-flavoprotein flavin reductase family.</text>
</comment>
<evidence type="ECO:0000256" key="1">
    <source>
        <dbReference type="ARBA" id="ARBA00008898"/>
    </source>
</evidence>
<comment type="caution">
    <text evidence="5">The sequence shown here is derived from an EMBL/GenBank/DDBJ whole genome shotgun (WGS) entry which is preliminary data.</text>
</comment>
<dbReference type="RefSeq" id="WP_191783612.1">
    <property type="nucleotide sequence ID" value="NZ_JACSQV010000009.1"/>
</dbReference>
<gene>
    <name evidence="5" type="ORF">H9657_11825</name>
</gene>
<evidence type="ECO:0000256" key="3">
    <source>
        <dbReference type="SAM" id="MobiDB-lite"/>
    </source>
</evidence>
<name>A0ABR8QF19_9CELL</name>
<dbReference type="EMBL" id="JACSQV010000009">
    <property type="protein sequence ID" value="MBD7918961.1"/>
    <property type="molecule type" value="Genomic_DNA"/>
</dbReference>
<feature type="domain" description="Flavin reductase like" evidence="4">
    <location>
        <begin position="31"/>
        <end position="174"/>
    </location>
</feature>
<organism evidence="5 6">
    <name type="scientific">Cellulomonas avistercoris</name>
    <dbReference type="NCBI Taxonomy" id="2762242"/>
    <lineage>
        <taxon>Bacteria</taxon>
        <taxon>Bacillati</taxon>
        <taxon>Actinomycetota</taxon>
        <taxon>Actinomycetes</taxon>
        <taxon>Micrococcales</taxon>
        <taxon>Cellulomonadaceae</taxon>
        <taxon>Cellulomonas</taxon>
    </lineage>
</organism>
<feature type="region of interest" description="Disordered" evidence="3">
    <location>
        <begin position="1"/>
        <end position="22"/>
    </location>
</feature>
<dbReference type="SMART" id="SM00903">
    <property type="entry name" value="Flavin_Reduct"/>
    <property type="match status" value="1"/>
</dbReference>
<keyword evidence="6" id="KW-1185">Reference proteome</keyword>
<accession>A0ABR8QF19</accession>
<proteinExistence type="inferred from homology"/>
<dbReference type="Proteomes" id="UP000604241">
    <property type="component" value="Unassembled WGS sequence"/>
</dbReference>
<evidence type="ECO:0000313" key="6">
    <source>
        <dbReference type="Proteomes" id="UP000604241"/>
    </source>
</evidence>
<protein>
    <submittedName>
        <fullName evidence="5">Flavin reductase family protein</fullName>
    </submittedName>
</protein>
<evidence type="ECO:0000256" key="2">
    <source>
        <dbReference type="ARBA" id="ARBA00023002"/>
    </source>
</evidence>
<evidence type="ECO:0000313" key="5">
    <source>
        <dbReference type="EMBL" id="MBD7918961.1"/>
    </source>
</evidence>
<dbReference type="PANTHER" id="PTHR30466">
    <property type="entry name" value="FLAVIN REDUCTASE"/>
    <property type="match status" value="1"/>
</dbReference>
<dbReference type="Gene3D" id="2.30.110.10">
    <property type="entry name" value="Electron Transport, Fmn-binding Protein, Chain A"/>
    <property type="match status" value="1"/>
</dbReference>
<dbReference type="PANTHER" id="PTHR30466:SF11">
    <property type="entry name" value="FLAVIN-DEPENDENT MONOOXYGENASE, REDUCTASE SUBUNIT HSAB"/>
    <property type="match status" value="1"/>
</dbReference>
<dbReference type="InterPro" id="IPR002563">
    <property type="entry name" value="Flavin_Rdtase-like_dom"/>
</dbReference>
<keyword evidence="2" id="KW-0560">Oxidoreductase</keyword>
<dbReference type="SUPFAM" id="SSF50475">
    <property type="entry name" value="FMN-binding split barrel"/>
    <property type="match status" value="1"/>
</dbReference>
<dbReference type="InterPro" id="IPR050268">
    <property type="entry name" value="NADH-dep_flavin_reductase"/>
</dbReference>
<dbReference type="Pfam" id="PF01613">
    <property type="entry name" value="Flavin_Reduct"/>
    <property type="match status" value="1"/>
</dbReference>